<evidence type="ECO:0000313" key="1">
    <source>
        <dbReference type="EMBL" id="RLN16445.1"/>
    </source>
</evidence>
<dbReference type="OrthoDB" id="782199at2759"/>
<keyword evidence="2" id="KW-1185">Reference proteome</keyword>
<evidence type="ECO:0000313" key="2">
    <source>
        <dbReference type="Proteomes" id="UP000275267"/>
    </source>
</evidence>
<sequence>MKYVSGPYFEPDFDPLLDRFGTPGVNRDGVLLEMVQLLTDLDLVISKSYISSDGGWLMDGKN</sequence>
<comment type="caution">
    <text evidence="1">The sequence shown here is derived from an EMBL/GenBank/DDBJ whole genome shotgun (WGS) entry which is preliminary data.</text>
</comment>
<name>A0A3L6S650_PANMI</name>
<dbReference type="Proteomes" id="UP000275267">
    <property type="component" value="Unassembled WGS sequence"/>
</dbReference>
<reference evidence="2" key="1">
    <citation type="journal article" date="2019" name="Nat. Commun.">
        <title>The genome of broomcorn millet.</title>
        <authorList>
            <person name="Zou C."/>
            <person name="Miki D."/>
            <person name="Li D."/>
            <person name="Tang Q."/>
            <person name="Xiao L."/>
            <person name="Rajput S."/>
            <person name="Deng P."/>
            <person name="Jia W."/>
            <person name="Huang R."/>
            <person name="Zhang M."/>
            <person name="Sun Y."/>
            <person name="Hu J."/>
            <person name="Fu X."/>
            <person name="Schnable P.S."/>
            <person name="Li F."/>
            <person name="Zhang H."/>
            <person name="Feng B."/>
            <person name="Zhu X."/>
            <person name="Liu R."/>
            <person name="Schnable J.C."/>
            <person name="Zhu J.-K."/>
            <person name="Zhang H."/>
        </authorList>
    </citation>
    <scope>NUCLEOTIDE SEQUENCE [LARGE SCALE GENOMIC DNA]</scope>
</reference>
<gene>
    <name evidence="1" type="ORF">C2845_PM02G04030</name>
</gene>
<proteinExistence type="predicted"/>
<dbReference type="STRING" id="4540.A0A3L6S650"/>
<organism evidence="1 2">
    <name type="scientific">Panicum miliaceum</name>
    <name type="common">Proso millet</name>
    <name type="synonym">Broomcorn millet</name>
    <dbReference type="NCBI Taxonomy" id="4540"/>
    <lineage>
        <taxon>Eukaryota</taxon>
        <taxon>Viridiplantae</taxon>
        <taxon>Streptophyta</taxon>
        <taxon>Embryophyta</taxon>
        <taxon>Tracheophyta</taxon>
        <taxon>Spermatophyta</taxon>
        <taxon>Magnoliopsida</taxon>
        <taxon>Liliopsida</taxon>
        <taxon>Poales</taxon>
        <taxon>Poaceae</taxon>
        <taxon>PACMAD clade</taxon>
        <taxon>Panicoideae</taxon>
        <taxon>Panicodae</taxon>
        <taxon>Paniceae</taxon>
        <taxon>Panicinae</taxon>
        <taxon>Panicum</taxon>
        <taxon>Panicum sect. Panicum</taxon>
    </lineage>
</organism>
<protein>
    <submittedName>
        <fullName evidence="1">Uncharacterized protein</fullName>
    </submittedName>
</protein>
<dbReference type="AlphaFoldDB" id="A0A3L6S650"/>
<accession>A0A3L6S650</accession>
<dbReference type="EMBL" id="PQIB02000005">
    <property type="protein sequence ID" value="RLN16445.1"/>
    <property type="molecule type" value="Genomic_DNA"/>
</dbReference>